<name>A0A1M2VGZ6_TRAPU</name>
<sequence length="515" mass="58112">MPELYLVRHYRLVRIAGRSHHIANGGRTGSYSPELRQLCELDSLNRMPEPPLYCPKRHCQSRTTFTARLCFAPGWAGAWGLVCDLCGGIHWPWQMGPTDAILRLIEECRQHNLEMEARRQLERQADTDARRRQRKEAEEQKKAKRAMREVKKREKAVEKAARQAAQAKKAADRAQRKVVDTAKAALKRRAIAERRQQVSDTLRKNMGQDAAPHVPQAENVEAFGNINNTMGTAPTTNTLARANDVAPAAGRHMRTLDVVVWTVDNVVPMRTEVTVDADQPLCLGLLGHIIPDHDPENSYPFEYWETGLQNWLPIIDAQMDLGLARDATVLLVRLDTVTRCEQFGLELHCLQQNGALEVTRISDLVEAAGQYRLEVMARGVTIHGVWIVFWADDDALPSARLVPRDANTSIRLDDHCDIAAIMATQRSPRFEVWSHRKTEWTACNVDAPLKAPVNTQTMLVRIANLEDMPRLGLEIDMLDAPRDIPQGGAPNPALGVHDIMDGFEAWSRQYEGYQY</sequence>
<dbReference type="OrthoDB" id="10533784at2759"/>
<reference evidence="2 3" key="1">
    <citation type="submission" date="2016-10" db="EMBL/GenBank/DDBJ databases">
        <title>Genome sequence of the basidiomycete white-rot fungus Trametes pubescens.</title>
        <authorList>
            <person name="Makela M.R."/>
            <person name="Granchi Z."/>
            <person name="Peng M."/>
            <person name="De Vries R.P."/>
            <person name="Grigoriev I."/>
            <person name="Riley R."/>
            <person name="Hilden K."/>
        </authorList>
    </citation>
    <scope>NUCLEOTIDE SEQUENCE [LARGE SCALE GENOMIC DNA]</scope>
    <source>
        <strain evidence="2 3">FBCC735</strain>
    </source>
</reference>
<dbReference type="EMBL" id="MNAD01001250">
    <property type="protein sequence ID" value="OJT06858.1"/>
    <property type="molecule type" value="Genomic_DNA"/>
</dbReference>
<gene>
    <name evidence="2" type="ORF">TRAPUB_2297</name>
</gene>
<dbReference type="OMA" id="NINNTMG"/>
<dbReference type="Proteomes" id="UP000184267">
    <property type="component" value="Unassembled WGS sequence"/>
</dbReference>
<dbReference type="AlphaFoldDB" id="A0A1M2VGZ6"/>
<keyword evidence="3" id="KW-1185">Reference proteome</keyword>
<comment type="caution">
    <text evidence="2">The sequence shown here is derived from an EMBL/GenBank/DDBJ whole genome shotgun (WGS) entry which is preliminary data.</text>
</comment>
<feature type="region of interest" description="Disordered" evidence="1">
    <location>
        <begin position="119"/>
        <end position="153"/>
    </location>
</feature>
<organism evidence="2 3">
    <name type="scientific">Trametes pubescens</name>
    <name type="common">White-rot fungus</name>
    <dbReference type="NCBI Taxonomy" id="154538"/>
    <lineage>
        <taxon>Eukaryota</taxon>
        <taxon>Fungi</taxon>
        <taxon>Dikarya</taxon>
        <taxon>Basidiomycota</taxon>
        <taxon>Agaricomycotina</taxon>
        <taxon>Agaricomycetes</taxon>
        <taxon>Polyporales</taxon>
        <taxon>Polyporaceae</taxon>
        <taxon>Trametes</taxon>
    </lineage>
</organism>
<evidence type="ECO:0000313" key="2">
    <source>
        <dbReference type="EMBL" id="OJT06858.1"/>
    </source>
</evidence>
<proteinExistence type="predicted"/>
<protein>
    <submittedName>
        <fullName evidence="2">Uncharacterized protein</fullName>
    </submittedName>
</protein>
<evidence type="ECO:0000313" key="3">
    <source>
        <dbReference type="Proteomes" id="UP000184267"/>
    </source>
</evidence>
<accession>A0A1M2VGZ6</accession>
<evidence type="ECO:0000256" key="1">
    <source>
        <dbReference type="SAM" id="MobiDB-lite"/>
    </source>
</evidence>